<proteinExistence type="predicted"/>
<accession>A7VR92</accession>
<sequence>MYIIPPNPKGKVNYLLIFIEGFSAVTAFPLKPPQKAAWDQKIPGGLGRCLLRSRRLSSLSRPAVRRIKLLRRPDTADSGSRLR</sequence>
<protein>
    <submittedName>
        <fullName evidence="1">Uncharacterized protein</fullName>
    </submittedName>
</protein>
<dbReference type="AlphaFoldDB" id="A7VR92"/>
<evidence type="ECO:0000313" key="1">
    <source>
        <dbReference type="EMBL" id="EDO62213.1"/>
    </source>
</evidence>
<gene>
    <name evidence="1" type="ORF">CLOLEP_01074</name>
</gene>
<dbReference type="HOGENOM" id="CLU_2536687_0_0_9"/>
<reference evidence="1 2" key="2">
    <citation type="submission" date="2007-08" db="EMBL/GenBank/DDBJ databases">
        <authorList>
            <person name="Fulton L."/>
            <person name="Clifton S."/>
            <person name="Fulton B."/>
            <person name="Xu J."/>
            <person name="Minx P."/>
            <person name="Pepin K.H."/>
            <person name="Johnson M."/>
            <person name="Thiruvilangam P."/>
            <person name="Bhonagiri V."/>
            <person name="Nash W.E."/>
            <person name="Wang C."/>
            <person name="Mardis E.R."/>
            <person name="Wilson R.K."/>
        </authorList>
    </citation>
    <scope>NUCLEOTIDE SEQUENCE [LARGE SCALE GENOMIC DNA]</scope>
    <source>
        <strain evidence="1 2">DSM 753</strain>
    </source>
</reference>
<dbReference type="EMBL" id="ABCB02000016">
    <property type="protein sequence ID" value="EDO62213.1"/>
    <property type="molecule type" value="Genomic_DNA"/>
</dbReference>
<evidence type="ECO:0000313" key="2">
    <source>
        <dbReference type="Proteomes" id="UP000003490"/>
    </source>
</evidence>
<name>A7VR92_9FIRM</name>
<dbReference type="Proteomes" id="UP000003490">
    <property type="component" value="Unassembled WGS sequence"/>
</dbReference>
<organism evidence="1 2">
    <name type="scientific">[Clostridium] leptum DSM 753</name>
    <dbReference type="NCBI Taxonomy" id="428125"/>
    <lineage>
        <taxon>Bacteria</taxon>
        <taxon>Bacillati</taxon>
        <taxon>Bacillota</taxon>
        <taxon>Clostridia</taxon>
        <taxon>Eubacteriales</taxon>
        <taxon>Oscillospiraceae</taxon>
        <taxon>Oscillospiraceae incertae sedis</taxon>
    </lineage>
</organism>
<reference evidence="1 2" key="1">
    <citation type="submission" date="2007-08" db="EMBL/GenBank/DDBJ databases">
        <title>Draft genome sequence of Clostridium leptum (DSM 753).</title>
        <authorList>
            <person name="Sudarsanam P."/>
            <person name="Ley R."/>
            <person name="Guruge J."/>
            <person name="Turnbaugh P.J."/>
            <person name="Mahowald M."/>
            <person name="Liep D."/>
            <person name="Gordon J."/>
        </authorList>
    </citation>
    <scope>NUCLEOTIDE SEQUENCE [LARGE SCALE GENOMIC DNA]</scope>
    <source>
        <strain evidence="1 2">DSM 753</strain>
    </source>
</reference>
<comment type="caution">
    <text evidence="1">The sequence shown here is derived from an EMBL/GenBank/DDBJ whole genome shotgun (WGS) entry which is preliminary data.</text>
</comment>